<protein>
    <submittedName>
        <fullName evidence="1">Uncharacterized protein</fullName>
    </submittedName>
</protein>
<sequence length="173" mass="18932">MRQTVFGVEHTFAVTYYSRLHCGDPISVWITTGSRFLRRFSNSSNDTNISLTTENSARVVVYFTDQADSLDHESKPLIPITVPRTRPTSPSSPCRGQLEQQQLLYRVHCCRACACVCVCGYRGGCAAARGGVARGSSPAAALATISLLLAIRLIEFLRRGRTGHTPALACHCR</sequence>
<dbReference type="AlphaFoldDB" id="A0A4C1ZZL7"/>
<name>A0A4C1ZZL7_EUMVA</name>
<gene>
    <name evidence="1" type="ORF">EVAR_99603_1</name>
</gene>
<dbReference type="Proteomes" id="UP000299102">
    <property type="component" value="Unassembled WGS sequence"/>
</dbReference>
<dbReference type="EMBL" id="BGZK01002264">
    <property type="protein sequence ID" value="GBP92333.1"/>
    <property type="molecule type" value="Genomic_DNA"/>
</dbReference>
<evidence type="ECO:0000313" key="2">
    <source>
        <dbReference type="Proteomes" id="UP000299102"/>
    </source>
</evidence>
<evidence type="ECO:0000313" key="1">
    <source>
        <dbReference type="EMBL" id="GBP92333.1"/>
    </source>
</evidence>
<proteinExistence type="predicted"/>
<accession>A0A4C1ZZL7</accession>
<organism evidence="1 2">
    <name type="scientific">Eumeta variegata</name>
    <name type="common">Bagworm moth</name>
    <name type="synonym">Eumeta japonica</name>
    <dbReference type="NCBI Taxonomy" id="151549"/>
    <lineage>
        <taxon>Eukaryota</taxon>
        <taxon>Metazoa</taxon>
        <taxon>Ecdysozoa</taxon>
        <taxon>Arthropoda</taxon>
        <taxon>Hexapoda</taxon>
        <taxon>Insecta</taxon>
        <taxon>Pterygota</taxon>
        <taxon>Neoptera</taxon>
        <taxon>Endopterygota</taxon>
        <taxon>Lepidoptera</taxon>
        <taxon>Glossata</taxon>
        <taxon>Ditrysia</taxon>
        <taxon>Tineoidea</taxon>
        <taxon>Psychidae</taxon>
        <taxon>Oiketicinae</taxon>
        <taxon>Eumeta</taxon>
    </lineage>
</organism>
<keyword evidence="2" id="KW-1185">Reference proteome</keyword>
<reference evidence="1 2" key="1">
    <citation type="journal article" date="2019" name="Commun. Biol.">
        <title>The bagworm genome reveals a unique fibroin gene that provides high tensile strength.</title>
        <authorList>
            <person name="Kono N."/>
            <person name="Nakamura H."/>
            <person name="Ohtoshi R."/>
            <person name="Tomita M."/>
            <person name="Numata K."/>
            <person name="Arakawa K."/>
        </authorList>
    </citation>
    <scope>NUCLEOTIDE SEQUENCE [LARGE SCALE GENOMIC DNA]</scope>
</reference>
<comment type="caution">
    <text evidence="1">The sequence shown here is derived from an EMBL/GenBank/DDBJ whole genome shotgun (WGS) entry which is preliminary data.</text>
</comment>